<dbReference type="PANTHER" id="PTHR43245">
    <property type="entry name" value="BIFUNCTIONAL POLYMYXIN RESISTANCE PROTEIN ARNA"/>
    <property type="match status" value="1"/>
</dbReference>
<dbReference type="Gene3D" id="3.40.50.720">
    <property type="entry name" value="NAD(P)-binding Rossmann-like Domain"/>
    <property type="match status" value="1"/>
</dbReference>
<sequence>MSKRICVTGASGLAGRAVVHDLLEHGYEVLATDVVPPSPLLPARWSRPDLVYTQADLTDFGDAFEVISGVDAVAHLAAIPAPTIFTPARTLNVNNAMNSNVFLAAAQAGVERVVWASSETTLGLDFGPGNQPWYLPLDEDHYPRPTSTYSLSKVLGETMAEHVSAWSGIPFVALRFSNVIDPDRYGEFAAFEVDPASRLFNAFGYIDVRDAAQSVRRALEAEVAGARAYVIANADTVMSRPTSELVAEFFPGVELRREFGEHESLFSIERARTELGFEPEHGWRDA</sequence>
<dbReference type="InterPro" id="IPR001509">
    <property type="entry name" value="Epimerase_deHydtase"/>
</dbReference>
<dbReference type="InterPro" id="IPR036291">
    <property type="entry name" value="NAD(P)-bd_dom_sf"/>
</dbReference>
<gene>
    <name evidence="2" type="ORF">ACFPER_02580</name>
</gene>
<protein>
    <submittedName>
        <fullName evidence="2">NAD-dependent epimerase/dehydratase family protein</fullName>
    </submittedName>
</protein>
<evidence type="ECO:0000313" key="2">
    <source>
        <dbReference type="EMBL" id="MFC4827657.1"/>
    </source>
</evidence>
<name>A0ABV9R355_9MICO</name>
<accession>A0ABV9R355</accession>
<dbReference type="RefSeq" id="WP_204395698.1">
    <property type="nucleotide sequence ID" value="NZ_JAFBBW010000001.1"/>
</dbReference>
<dbReference type="EMBL" id="JBHSJC010000001">
    <property type="protein sequence ID" value="MFC4827657.1"/>
    <property type="molecule type" value="Genomic_DNA"/>
</dbReference>
<evidence type="ECO:0000259" key="1">
    <source>
        <dbReference type="Pfam" id="PF01370"/>
    </source>
</evidence>
<dbReference type="Pfam" id="PF01370">
    <property type="entry name" value="Epimerase"/>
    <property type="match status" value="1"/>
</dbReference>
<organism evidence="2 3">
    <name type="scientific">Agromyces aurantiacus</name>
    <dbReference type="NCBI Taxonomy" id="165814"/>
    <lineage>
        <taxon>Bacteria</taxon>
        <taxon>Bacillati</taxon>
        <taxon>Actinomycetota</taxon>
        <taxon>Actinomycetes</taxon>
        <taxon>Micrococcales</taxon>
        <taxon>Microbacteriaceae</taxon>
        <taxon>Agromyces</taxon>
    </lineage>
</organism>
<feature type="domain" description="NAD-dependent epimerase/dehydratase" evidence="1">
    <location>
        <begin position="5"/>
        <end position="185"/>
    </location>
</feature>
<proteinExistence type="predicted"/>
<reference evidence="3" key="1">
    <citation type="journal article" date="2019" name="Int. J. Syst. Evol. Microbiol.">
        <title>The Global Catalogue of Microorganisms (GCM) 10K type strain sequencing project: providing services to taxonomists for standard genome sequencing and annotation.</title>
        <authorList>
            <consortium name="The Broad Institute Genomics Platform"/>
            <consortium name="The Broad Institute Genome Sequencing Center for Infectious Disease"/>
            <person name="Wu L."/>
            <person name="Ma J."/>
        </authorList>
    </citation>
    <scope>NUCLEOTIDE SEQUENCE [LARGE SCALE GENOMIC DNA]</scope>
    <source>
        <strain evidence="3">CGMCC 1.12192</strain>
    </source>
</reference>
<evidence type="ECO:0000313" key="3">
    <source>
        <dbReference type="Proteomes" id="UP001595960"/>
    </source>
</evidence>
<dbReference type="PANTHER" id="PTHR43245:SF55">
    <property type="entry name" value="NAD(P)-BINDING DOMAIN-CONTAINING PROTEIN"/>
    <property type="match status" value="1"/>
</dbReference>
<dbReference type="Proteomes" id="UP001595960">
    <property type="component" value="Unassembled WGS sequence"/>
</dbReference>
<dbReference type="InterPro" id="IPR050177">
    <property type="entry name" value="Lipid_A_modif_metabolic_enz"/>
</dbReference>
<comment type="caution">
    <text evidence="2">The sequence shown here is derived from an EMBL/GenBank/DDBJ whole genome shotgun (WGS) entry which is preliminary data.</text>
</comment>
<dbReference type="SUPFAM" id="SSF51735">
    <property type="entry name" value="NAD(P)-binding Rossmann-fold domains"/>
    <property type="match status" value="1"/>
</dbReference>
<keyword evidence="3" id="KW-1185">Reference proteome</keyword>